<dbReference type="Gene3D" id="1.10.8.60">
    <property type="match status" value="1"/>
</dbReference>
<keyword evidence="3" id="KW-0805">Transcription regulation</keyword>
<dbReference type="InterPro" id="IPR027417">
    <property type="entry name" value="P-loop_NTPase"/>
</dbReference>
<evidence type="ECO:0000259" key="7">
    <source>
        <dbReference type="PROSITE" id="PS50045"/>
    </source>
</evidence>
<keyword evidence="6" id="KW-0175">Coiled coil</keyword>
<keyword evidence="5" id="KW-0804">Transcription</keyword>
<dbReference type="InterPro" id="IPR009057">
    <property type="entry name" value="Homeodomain-like_sf"/>
</dbReference>
<evidence type="ECO:0000313" key="9">
    <source>
        <dbReference type="Proteomes" id="UP000326354"/>
    </source>
</evidence>
<evidence type="ECO:0000256" key="3">
    <source>
        <dbReference type="ARBA" id="ARBA00023015"/>
    </source>
</evidence>
<dbReference type="PROSITE" id="PS50045">
    <property type="entry name" value="SIGMA54_INTERACT_4"/>
    <property type="match status" value="1"/>
</dbReference>
<dbReference type="PROSITE" id="PS00675">
    <property type="entry name" value="SIGMA54_INTERACT_1"/>
    <property type="match status" value="1"/>
</dbReference>
<dbReference type="AlphaFoldDB" id="A0A5S9F226"/>
<dbReference type="InterPro" id="IPR025944">
    <property type="entry name" value="Sigma_54_int_dom_CS"/>
</dbReference>
<dbReference type="FunFam" id="3.40.50.300:FF:000006">
    <property type="entry name" value="DNA-binding transcriptional regulator NtrC"/>
    <property type="match status" value="1"/>
</dbReference>
<dbReference type="InterPro" id="IPR002197">
    <property type="entry name" value="HTH_Fis"/>
</dbReference>
<evidence type="ECO:0000256" key="2">
    <source>
        <dbReference type="ARBA" id="ARBA00022840"/>
    </source>
</evidence>
<dbReference type="PROSITE" id="PS00688">
    <property type="entry name" value="SIGMA54_INTERACT_3"/>
    <property type="match status" value="1"/>
</dbReference>
<dbReference type="InterPro" id="IPR003593">
    <property type="entry name" value="AAA+_ATPase"/>
</dbReference>
<dbReference type="InterPro" id="IPR058031">
    <property type="entry name" value="AAA_lid_NorR"/>
</dbReference>
<evidence type="ECO:0000313" key="8">
    <source>
        <dbReference type="EMBL" id="BBM83227.1"/>
    </source>
</evidence>
<dbReference type="GO" id="GO:0006355">
    <property type="term" value="P:regulation of DNA-templated transcription"/>
    <property type="evidence" value="ECO:0007669"/>
    <property type="project" value="InterPro"/>
</dbReference>
<dbReference type="CDD" id="cd00009">
    <property type="entry name" value="AAA"/>
    <property type="match status" value="1"/>
</dbReference>
<evidence type="ECO:0000256" key="5">
    <source>
        <dbReference type="ARBA" id="ARBA00023163"/>
    </source>
</evidence>
<dbReference type="SMART" id="SM00382">
    <property type="entry name" value="AAA"/>
    <property type="match status" value="1"/>
</dbReference>
<evidence type="ECO:0000256" key="4">
    <source>
        <dbReference type="ARBA" id="ARBA00023125"/>
    </source>
</evidence>
<dbReference type="Pfam" id="PF02954">
    <property type="entry name" value="HTH_8"/>
    <property type="match status" value="1"/>
</dbReference>
<dbReference type="InterPro" id="IPR029016">
    <property type="entry name" value="GAF-like_dom_sf"/>
</dbReference>
<keyword evidence="9" id="KW-1185">Reference proteome</keyword>
<dbReference type="InterPro" id="IPR002078">
    <property type="entry name" value="Sigma_54_int"/>
</dbReference>
<feature type="coiled-coil region" evidence="6">
    <location>
        <begin position="200"/>
        <end position="227"/>
    </location>
</feature>
<evidence type="ECO:0000256" key="6">
    <source>
        <dbReference type="SAM" id="Coils"/>
    </source>
</evidence>
<organism evidence="8 9">
    <name type="scientific">Uabimicrobium amorphum</name>
    <dbReference type="NCBI Taxonomy" id="2596890"/>
    <lineage>
        <taxon>Bacteria</taxon>
        <taxon>Pseudomonadati</taxon>
        <taxon>Planctomycetota</taxon>
        <taxon>Candidatus Uabimicrobiia</taxon>
        <taxon>Candidatus Uabimicrobiales</taxon>
        <taxon>Candidatus Uabimicrobiaceae</taxon>
        <taxon>Candidatus Uabimicrobium</taxon>
    </lineage>
</organism>
<evidence type="ECO:0000256" key="1">
    <source>
        <dbReference type="ARBA" id="ARBA00022741"/>
    </source>
</evidence>
<accession>A0A5S9F226</accession>
<keyword evidence="1" id="KW-0547">Nucleotide-binding</keyword>
<dbReference type="RefSeq" id="WP_173013193.1">
    <property type="nucleotide sequence ID" value="NZ_AP019860.1"/>
</dbReference>
<name>A0A5S9F226_UABAM</name>
<dbReference type="SUPFAM" id="SSF46689">
    <property type="entry name" value="Homeodomain-like"/>
    <property type="match status" value="1"/>
</dbReference>
<proteinExistence type="predicted"/>
<dbReference type="SMART" id="SM00065">
    <property type="entry name" value="GAF"/>
    <property type="match status" value="1"/>
</dbReference>
<dbReference type="PROSITE" id="PS00676">
    <property type="entry name" value="SIGMA54_INTERACT_2"/>
    <property type="match status" value="1"/>
</dbReference>
<dbReference type="Gene3D" id="3.30.450.40">
    <property type="match status" value="1"/>
</dbReference>
<dbReference type="KEGG" id="uam:UABAM_01578"/>
<dbReference type="Pfam" id="PF25601">
    <property type="entry name" value="AAA_lid_14"/>
    <property type="match status" value="1"/>
</dbReference>
<dbReference type="PANTHER" id="PTHR32071">
    <property type="entry name" value="TRANSCRIPTIONAL REGULATORY PROTEIN"/>
    <property type="match status" value="1"/>
</dbReference>
<dbReference type="EMBL" id="AP019860">
    <property type="protein sequence ID" value="BBM83227.1"/>
    <property type="molecule type" value="Genomic_DNA"/>
</dbReference>
<dbReference type="GO" id="GO:0005524">
    <property type="term" value="F:ATP binding"/>
    <property type="evidence" value="ECO:0007669"/>
    <property type="project" value="UniProtKB-KW"/>
</dbReference>
<keyword evidence="4" id="KW-0238">DNA-binding</keyword>
<dbReference type="Gene3D" id="1.10.10.60">
    <property type="entry name" value="Homeodomain-like"/>
    <property type="match status" value="1"/>
</dbReference>
<dbReference type="SUPFAM" id="SSF52540">
    <property type="entry name" value="P-loop containing nucleoside triphosphate hydrolases"/>
    <property type="match status" value="1"/>
</dbReference>
<keyword evidence="2" id="KW-0067">ATP-binding</keyword>
<dbReference type="PRINTS" id="PR01590">
    <property type="entry name" value="HTHFIS"/>
</dbReference>
<dbReference type="GO" id="GO:0043565">
    <property type="term" value="F:sequence-specific DNA binding"/>
    <property type="evidence" value="ECO:0007669"/>
    <property type="project" value="InterPro"/>
</dbReference>
<reference evidence="8 9" key="1">
    <citation type="submission" date="2019-08" db="EMBL/GenBank/DDBJ databases">
        <title>Complete genome sequence of Candidatus Uab amorphum.</title>
        <authorList>
            <person name="Shiratori T."/>
            <person name="Suzuki S."/>
            <person name="Kakizawa Y."/>
            <person name="Ishida K."/>
        </authorList>
    </citation>
    <scope>NUCLEOTIDE SEQUENCE [LARGE SCALE GENOMIC DNA]</scope>
    <source>
        <strain evidence="8 9">SRT547</strain>
    </source>
</reference>
<dbReference type="InterPro" id="IPR025943">
    <property type="entry name" value="Sigma_54_int_dom_ATP-bd_2"/>
</dbReference>
<dbReference type="Gene3D" id="3.40.50.300">
    <property type="entry name" value="P-loop containing nucleotide triphosphate hydrolases"/>
    <property type="match status" value="1"/>
</dbReference>
<feature type="domain" description="Sigma-54 factor interaction" evidence="7">
    <location>
        <begin position="241"/>
        <end position="470"/>
    </location>
</feature>
<protein>
    <submittedName>
        <fullName evidence="8">Sigma-54-dependent Fis family transcriptional regulator</fullName>
    </submittedName>
</protein>
<sequence length="542" mass="62160">MSAKEKLQFLLDTYKSDAHSEKYWNVFCASYEKHGIDYLRRLLSVEKQLFYLQKNLNDINAGFELPTLLQSVLDHAIELTNAERGVLLLNDLEIARNFAQEHIDGDLKISRKLARQVMDHGKAVLTDNAQGDQRFSPYTSVQEHRLVSIICVPLKVRNKNLGAIYLDNRLVMANFEEDELAVLCAFAQQVSLAIENVFLHARMSQRAQQAEEMNIALRDQVKSQTAELTKQIFPVGNYWKICAESEEMQQVFAVIEKVKNSELPVLVCGESGTGKELIAQALHFMGNRKDCSFVSENCAAIPESIFESELFGYEAGAFTGAKKGKKGLFEESHGGTLFLDEIGELPIALQKKLLRTLAEKKIRRVGAHKSIEIDTRIVTATNRDLRQMIREGSFREDLFYRLNVVEIYLPPLRKRRGDIPILIEYFIREYCKTAKMSMRRVSQKVIDMMMSYEWPGNIRQLRNELHRMLTLCDGDLTIDCLSPEIQGRKSTTVTNLPELLREVERNEIEKAMKMCQNNKSKASQVLGISRFSLQRKLEKYQM</sequence>
<dbReference type="InterPro" id="IPR003018">
    <property type="entry name" value="GAF"/>
</dbReference>
<dbReference type="Pfam" id="PF00158">
    <property type="entry name" value="Sigma54_activat"/>
    <property type="match status" value="1"/>
</dbReference>
<dbReference type="Proteomes" id="UP000326354">
    <property type="component" value="Chromosome"/>
</dbReference>
<gene>
    <name evidence="8" type="ORF">UABAM_01578</name>
</gene>
<dbReference type="InterPro" id="IPR025662">
    <property type="entry name" value="Sigma_54_int_dom_ATP-bd_1"/>
</dbReference>
<dbReference type="SUPFAM" id="SSF55781">
    <property type="entry name" value="GAF domain-like"/>
    <property type="match status" value="1"/>
</dbReference>
<dbReference type="Pfam" id="PF01590">
    <property type="entry name" value="GAF"/>
    <property type="match status" value="1"/>
</dbReference>